<dbReference type="GO" id="GO:0015562">
    <property type="term" value="F:efflux transmembrane transporter activity"/>
    <property type="evidence" value="ECO:0007669"/>
    <property type="project" value="InterPro"/>
</dbReference>
<name>A0A5E4S2L9_9BURK</name>
<dbReference type="Proteomes" id="UP000382577">
    <property type="component" value="Unassembled WGS sequence"/>
</dbReference>
<sequence>MHPITCHLTAGLTAVGVALLSGCTMYHEAPLPTQPNAPTNVSRIDIDAAAMRFPALAAHHFDPSDGLDSIEIAMLAVSNNPDLKLARDDLGIAHAQSFAAGLLPDPQVGISSDYVSPGPSDATRAFNYGISMDLMAIAAIPGAKATAEHNVQKLDLGLLWQEQQTIAQARRLFAKVRTQDALLPLARDANDLAQARYETYRKAVDEGNLTSDSVSAALTAAQDAHKQYTDLQHADLQAHADLNALLGLAPQTELTLIGGEPTSAPSDSLLDDAVTHLPQRRADLQALAAGYAAQDGQYRQAILKQFPSLSVGFVRQRDTSNVYTSGFQINLSLPIFNRNQGNVAIESATRKRLRDEYQIRLDQAYADISRLRADRAISQAQLLGVETALPRLSQASDEAARQYRSRNLTLGAYTDSRLAWLAKSVEALSLREAIEEQDITIETLAGLAMLPANATSKESNHDHE</sequence>
<gene>
    <name evidence="1" type="ORF">PFI31113_00548</name>
</gene>
<reference evidence="1 2" key="1">
    <citation type="submission" date="2019-08" db="EMBL/GenBank/DDBJ databases">
        <authorList>
            <person name="Peeters C."/>
        </authorList>
    </citation>
    <scope>NUCLEOTIDE SEQUENCE [LARGE SCALE GENOMIC DNA]</scope>
    <source>
        <strain evidence="1 2">LMG 31113</strain>
    </source>
</reference>
<dbReference type="EMBL" id="CABPRW010000001">
    <property type="protein sequence ID" value="VVD69877.1"/>
    <property type="molecule type" value="Genomic_DNA"/>
</dbReference>
<dbReference type="RefSeq" id="WP_224785735.1">
    <property type="nucleotide sequence ID" value="NZ_CABPRW010000001.1"/>
</dbReference>
<dbReference type="SUPFAM" id="SSF56954">
    <property type="entry name" value="Outer membrane efflux proteins (OEP)"/>
    <property type="match status" value="1"/>
</dbReference>
<organism evidence="1 2">
    <name type="scientific">Pandoraea fibrosis</name>
    <dbReference type="NCBI Taxonomy" id="1891094"/>
    <lineage>
        <taxon>Bacteria</taxon>
        <taxon>Pseudomonadati</taxon>
        <taxon>Pseudomonadota</taxon>
        <taxon>Betaproteobacteria</taxon>
        <taxon>Burkholderiales</taxon>
        <taxon>Burkholderiaceae</taxon>
        <taxon>Pandoraea</taxon>
    </lineage>
</organism>
<accession>A0A5E4S2L9</accession>
<evidence type="ECO:0000313" key="2">
    <source>
        <dbReference type="Proteomes" id="UP000382577"/>
    </source>
</evidence>
<protein>
    <submittedName>
        <fullName evidence="1">Transporter</fullName>
    </submittedName>
</protein>
<proteinExistence type="predicted"/>
<dbReference type="InterPro" id="IPR010131">
    <property type="entry name" value="MdtP/NodT-like"/>
</dbReference>
<dbReference type="PANTHER" id="PTHR30203">
    <property type="entry name" value="OUTER MEMBRANE CATION EFFLUX PROTEIN"/>
    <property type="match status" value="1"/>
</dbReference>
<dbReference type="Gene3D" id="1.20.1600.10">
    <property type="entry name" value="Outer membrane efflux proteins (OEP)"/>
    <property type="match status" value="1"/>
</dbReference>
<dbReference type="PANTHER" id="PTHR30203:SF24">
    <property type="entry name" value="BLR4935 PROTEIN"/>
    <property type="match status" value="1"/>
</dbReference>
<evidence type="ECO:0000313" key="1">
    <source>
        <dbReference type="EMBL" id="VVD69877.1"/>
    </source>
</evidence>
<dbReference type="AlphaFoldDB" id="A0A5E4S2L9"/>